<dbReference type="PANTHER" id="PTHR42852:SF6">
    <property type="entry name" value="THIOL:DISULFIDE INTERCHANGE PROTEIN DSBE"/>
    <property type="match status" value="1"/>
</dbReference>
<evidence type="ECO:0000256" key="3">
    <source>
        <dbReference type="ARBA" id="ARBA00023157"/>
    </source>
</evidence>
<keyword evidence="2" id="KW-0201">Cytochrome c-type biogenesis</keyword>
<feature type="chain" id="PRO_5023945018" evidence="5">
    <location>
        <begin position="20"/>
        <end position="154"/>
    </location>
</feature>
<keyword evidence="8" id="KW-1185">Reference proteome</keyword>
<keyword evidence="3" id="KW-1015">Disulfide bond</keyword>
<dbReference type="GO" id="GO:0030313">
    <property type="term" value="C:cell envelope"/>
    <property type="evidence" value="ECO:0007669"/>
    <property type="project" value="UniProtKB-SubCell"/>
</dbReference>
<evidence type="ECO:0000256" key="5">
    <source>
        <dbReference type="SAM" id="SignalP"/>
    </source>
</evidence>
<proteinExistence type="predicted"/>
<comment type="subcellular location">
    <subcellularLocation>
        <location evidence="1">Cell envelope</location>
    </subcellularLocation>
</comment>
<evidence type="ECO:0000256" key="1">
    <source>
        <dbReference type="ARBA" id="ARBA00004196"/>
    </source>
</evidence>
<dbReference type="Proteomes" id="UP000327424">
    <property type="component" value="Chromosome"/>
</dbReference>
<dbReference type="KEGG" id="mmaa:FR932_09215"/>
<dbReference type="InterPro" id="IPR036249">
    <property type="entry name" value="Thioredoxin-like_sf"/>
</dbReference>
<dbReference type="InterPro" id="IPR050553">
    <property type="entry name" value="Thioredoxin_ResA/DsbE_sf"/>
</dbReference>
<keyword evidence="5" id="KW-0732">Signal</keyword>
<reference evidence="7 8" key="1">
    <citation type="submission" date="2019-09" db="EMBL/GenBank/DDBJ databases">
        <title>Hybrid Assembly of the complete Genome of the Deep-Sea Bacterium Moritella marina from long Nanopore and Illumina reads.</title>
        <authorList>
            <person name="Magin S."/>
            <person name="Georgoulis A."/>
            <person name="Papadimitriou K."/>
            <person name="Iliakis G."/>
            <person name="Vorgias C.E."/>
        </authorList>
    </citation>
    <scope>NUCLEOTIDE SEQUENCE [LARGE SCALE GENOMIC DNA]</scope>
    <source>
        <strain evidence="7 8">MP-1</strain>
    </source>
</reference>
<dbReference type="PANTHER" id="PTHR42852">
    <property type="entry name" value="THIOL:DISULFIDE INTERCHANGE PROTEIN DSBE"/>
    <property type="match status" value="1"/>
</dbReference>
<dbReference type="OrthoDB" id="9796554at2"/>
<dbReference type="Pfam" id="PF00578">
    <property type="entry name" value="AhpC-TSA"/>
    <property type="match status" value="1"/>
</dbReference>
<keyword evidence="4" id="KW-0676">Redox-active center</keyword>
<dbReference type="PROSITE" id="PS00194">
    <property type="entry name" value="THIOREDOXIN_1"/>
    <property type="match status" value="1"/>
</dbReference>
<gene>
    <name evidence="7" type="ORF">FR932_09215</name>
</gene>
<feature type="signal peptide" evidence="5">
    <location>
        <begin position="1"/>
        <end position="19"/>
    </location>
</feature>
<dbReference type="InterPro" id="IPR013766">
    <property type="entry name" value="Thioredoxin_domain"/>
</dbReference>
<protein>
    <submittedName>
        <fullName evidence="7">TlpA family protein disulfide reductase</fullName>
    </submittedName>
</protein>
<dbReference type="GO" id="GO:0015036">
    <property type="term" value="F:disulfide oxidoreductase activity"/>
    <property type="evidence" value="ECO:0007669"/>
    <property type="project" value="UniProtKB-ARBA"/>
</dbReference>
<dbReference type="AlphaFoldDB" id="A0A5J6WJ44"/>
<dbReference type="Gene3D" id="3.40.30.10">
    <property type="entry name" value="Glutaredoxin"/>
    <property type="match status" value="1"/>
</dbReference>
<evidence type="ECO:0000256" key="4">
    <source>
        <dbReference type="ARBA" id="ARBA00023284"/>
    </source>
</evidence>
<dbReference type="InterPro" id="IPR000866">
    <property type="entry name" value="AhpC/TSA"/>
</dbReference>
<evidence type="ECO:0000256" key="2">
    <source>
        <dbReference type="ARBA" id="ARBA00022748"/>
    </source>
</evidence>
<dbReference type="GO" id="GO:0017004">
    <property type="term" value="P:cytochrome complex assembly"/>
    <property type="evidence" value="ECO:0007669"/>
    <property type="project" value="UniProtKB-KW"/>
</dbReference>
<dbReference type="RefSeq" id="WP_019441813.1">
    <property type="nucleotide sequence ID" value="NZ_ALOE01000022.1"/>
</dbReference>
<name>A0A5J6WJ44_MORMI</name>
<dbReference type="SUPFAM" id="SSF52833">
    <property type="entry name" value="Thioredoxin-like"/>
    <property type="match status" value="1"/>
</dbReference>
<dbReference type="PROSITE" id="PS51352">
    <property type="entry name" value="THIOREDOXIN_2"/>
    <property type="match status" value="1"/>
</dbReference>
<evidence type="ECO:0000313" key="8">
    <source>
        <dbReference type="Proteomes" id="UP000327424"/>
    </source>
</evidence>
<evidence type="ECO:0000313" key="7">
    <source>
        <dbReference type="EMBL" id="QFI38017.1"/>
    </source>
</evidence>
<dbReference type="InterPro" id="IPR017937">
    <property type="entry name" value="Thioredoxin_CS"/>
</dbReference>
<sequence>MFKKWFVVFTLLLSSQAHAYQEGEMLSASAQAQLGLDPNRVSLIDFFAEWCVSCRAELPEVNGLAPELSVLGVDVVGVDVDEDIAVGIAFQQSLGLNFRIVNDDKQTLVDDFQPIGMPALYYVYQGQVLKVRYGAINHIGDVVMSDLKAMGLRK</sequence>
<organism evidence="7 8">
    <name type="scientific">Moritella marina ATCC 15381</name>
    <dbReference type="NCBI Taxonomy" id="1202962"/>
    <lineage>
        <taxon>Bacteria</taxon>
        <taxon>Pseudomonadati</taxon>
        <taxon>Pseudomonadota</taxon>
        <taxon>Gammaproteobacteria</taxon>
        <taxon>Alteromonadales</taxon>
        <taxon>Moritellaceae</taxon>
        <taxon>Moritella</taxon>
    </lineage>
</organism>
<dbReference type="GO" id="GO:0016209">
    <property type="term" value="F:antioxidant activity"/>
    <property type="evidence" value="ECO:0007669"/>
    <property type="project" value="InterPro"/>
</dbReference>
<accession>A0A5J6WJ44</accession>
<feature type="domain" description="Thioredoxin" evidence="6">
    <location>
        <begin position="11"/>
        <end position="154"/>
    </location>
</feature>
<dbReference type="EMBL" id="CP044399">
    <property type="protein sequence ID" value="QFI38017.1"/>
    <property type="molecule type" value="Genomic_DNA"/>
</dbReference>
<dbReference type="CDD" id="cd02966">
    <property type="entry name" value="TlpA_like_family"/>
    <property type="match status" value="1"/>
</dbReference>
<evidence type="ECO:0000259" key="6">
    <source>
        <dbReference type="PROSITE" id="PS51352"/>
    </source>
</evidence>